<dbReference type="Proteomes" id="UP000320011">
    <property type="component" value="Unassembled WGS sequence"/>
</dbReference>
<evidence type="ECO:0000313" key="2">
    <source>
        <dbReference type="EMBL" id="TVT33691.1"/>
    </source>
</evidence>
<protein>
    <submittedName>
        <fullName evidence="2">Uncharacterized protein</fullName>
    </submittedName>
</protein>
<gene>
    <name evidence="2" type="ORF">FNH05_26940</name>
</gene>
<reference evidence="2 3" key="1">
    <citation type="submission" date="2019-07" db="EMBL/GenBank/DDBJ databases">
        <authorList>
            <person name="Duangmal K."/>
            <person name="Teo W.F.A."/>
        </authorList>
    </citation>
    <scope>NUCLEOTIDE SEQUENCE [LARGE SCALE GENOMIC DNA]</scope>
    <source>
        <strain evidence="2 3">TBRC 6029</strain>
    </source>
</reference>
<accession>A0A558BB03</accession>
<sequence length="62" mass="6709">MGDRTALVTYLIWAIHFFVHRAMLDHLAPPTATLLVVTLGLTIAWTAGLLALTKREPGNAPA</sequence>
<dbReference type="EMBL" id="VJWX01000351">
    <property type="protein sequence ID" value="TVT33691.1"/>
    <property type="molecule type" value="Genomic_DNA"/>
</dbReference>
<name>A0A558BB03_9PSEU</name>
<keyword evidence="3" id="KW-1185">Reference proteome</keyword>
<keyword evidence="1" id="KW-0472">Membrane</keyword>
<evidence type="ECO:0000256" key="1">
    <source>
        <dbReference type="SAM" id="Phobius"/>
    </source>
</evidence>
<reference evidence="2 3" key="2">
    <citation type="submission" date="2019-08" db="EMBL/GenBank/DDBJ databases">
        <title>Amycolatopsis acidicola sp. nov., isolated from peat swamp forest soil.</title>
        <authorList>
            <person name="Srisuk N."/>
        </authorList>
    </citation>
    <scope>NUCLEOTIDE SEQUENCE [LARGE SCALE GENOMIC DNA]</scope>
    <source>
        <strain evidence="2 3">TBRC 6029</strain>
    </source>
</reference>
<dbReference type="AlphaFoldDB" id="A0A558BB03"/>
<feature type="transmembrane region" description="Helical" evidence="1">
    <location>
        <begin position="7"/>
        <end position="24"/>
    </location>
</feature>
<keyword evidence="1" id="KW-0812">Transmembrane</keyword>
<comment type="caution">
    <text evidence="2">The sequence shown here is derived from an EMBL/GenBank/DDBJ whole genome shotgun (WGS) entry which is preliminary data.</text>
</comment>
<organism evidence="2 3">
    <name type="scientific">Amycolatopsis rhizosphaerae</name>
    <dbReference type="NCBI Taxonomy" id="2053003"/>
    <lineage>
        <taxon>Bacteria</taxon>
        <taxon>Bacillati</taxon>
        <taxon>Actinomycetota</taxon>
        <taxon>Actinomycetes</taxon>
        <taxon>Pseudonocardiales</taxon>
        <taxon>Pseudonocardiaceae</taxon>
        <taxon>Amycolatopsis</taxon>
    </lineage>
</organism>
<keyword evidence="1" id="KW-1133">Transmembrane helix</keyword>
<proteinExistence type="predicted"/>
<evidence type="ECO:0000313" key="3">
    <source>
        <dbReference type="Proteomes" id="UP000320011"/>
    </source>
</evidence>
<feature type="transmembrane region" description="Helical" evidence="1">
    <location>
        <begin position="30"/>
        <end position="52"/>
    </location>
</feature>
<dbReference type="RefSeq" id="WP_144591516.1">
    <property type="nucleotide sequence ID" value="NZ_VJWX01000351.1"/>
</dbReference>